<keyword evidence="1" id="KW-0732">Signal</keyword>
<proteinExistence type="predicted"/>
<organism evidence="2 3">
    <name type="scientific">Mycena alexandri</name>
    <dbReference type="NCBI Taxonomy" id="1745969"/>
    <lineage>
        <taxon>Eukaryota</taxon>
        <taxon>Fungi</taxon>
        <taxon>Dikarya</taxon>
        <taxon>Basidiomycota</taxon>
        <taxon>Agaricomycotina</taxon>
        <taxon>Agaricomycetes</taxon>
        <taxon>Agaricomycetidae</taxon>
        <taxon>Agaricales</taxon>
        <taxon>Marasmiineae</taxon>
        <taxon>Mycenaceae</taxon>
        <taxon>Mycena</taxon>
    </lineage>
</organism>
<comment type="caution">
    <text evidence="2">The sequence shown here is derived from an EMBL/GenBank/DDBJ whole genome shotgun (WGS) entry which is preliminary data.</text>
</comment>
<dbReference type="EMBL" id="JARJCM010000415">
    <property type="protein sequence ID" value="KAJ7017348.1"/>
    <property type="molecule type" value="Genomic_DNA"/>
</dbReference>
<evidence type="ECO:0000256" key="1">
    <source>
        <dbReference type="SAM" id="SignalP"/>
    </source>
</evidence>
<evidence type="ECO:0000313" key="2">
    <source>
        <dbReference type="EMBL" id="KAJ7017348.1"/>
    </source>
</evidence>
<accession>A0AAD6WKN5</accession>
<name>A0AAD6WKN5_9AGAR</name>
<feature type="chain" id="PRO_5042078874" evidence="1">
    <location>
        <begin position="17"/>
        <end position="224"/>
    </location>
</feature>
<sequence>MKSLLTIFFLSAAVLALPRKSRQWPSTLGRKQSSEVRIEVLRIKKSHKSVAMFGAEGAVYQIGSNPLCSRHYGLSMDFATHAAHHAGRAVQTNHQIDRSPALLLFSSRTSGRVNTALQPPDQLNNVASEENFAQFLGNALQLPAPLTGIVVSNTNYLLFKGLVIPRYFLPATPCYHRIRSPSGPAVLQPHLNALRQVTVFLFCDPREILPESYATALKIARVAI</sequence>
<dbReference type="Proteomes" id="UP001218188">
    <property type="component" value="Unassembled WGS sequence"/>
</dbReference>
<gene>
    <name evidence="2" type="ORF">C8F04DRAFT_1200688</name>
</gene>
<evidence type="ECO:0000313" key="3">
    <source>
        <dbReference type="Proteomes" id="UP001218188"/>
    </source>
</evidence>
<keyword evidence="3" id="KW-1185">Reference proteome</keyword>
<protein>
    <submittedName>
        <fullName evidence="2">Uncharacterized protein</fullName>
    </submittedName>
</protein>
<reference evidence="2" key="1">
    <citation type="submission" date="2023-03" db="EMBL/GenBank/DDBJ databases">
        <title>Massive genome expansion in bonnet fungi (Mycena s.s.) driven by repeated elements and novel gene families across ecological guilds.</title>
        <authorList>
            <consortium name="Lawrence Berkeley National Laboratory"/>
            <person name="Harder C.B."/>
            <person name="Miyauchi S."/>
            <person name="Viragh M."/>
            <person name="Kuo A."/>
            <person name="Thoen E."/>
            <person name="Andreopoulos B."/>
            <person name="Lu D."/>
            <person name="Skrede I."/>
            <person name="Drula E."/>
            <person name="Henrissat B."/>
            <person name="Morin E."/>
            <person name="Kohler A."/>
            <person name="Barry K."/>
            <person name="LaButti K."/>
            <person name="Morin E."/>
            <person name="Salamov A."/>
            <person name="Lipzen A."/>
            <person name="Mereny Z."/>
            <person name="Hegedus B."/>
            <person name="Baldrian P."/>
            <person name="Stursova M."/>
            <person name="Weitz H."/>
            <person name="Taylor A."/>
            <person name="Grigoriev I.V."/>
            <person name="Nagy L.G."/>
            <person name="Martin F."/>
            <person name="Kauserud H."/>
        </authorList>
    </citation>
    <scope>NUCLEOTIDE SEQUENCE</scope>
    <source>
        <strain evidence="2">CBHHK200</strain>
    </source>
</reference>
<feature type="signal peptide" evidence="1">
    <location>
        <begin position="1"/>
        <end position="16"/>
    </location>
</feature>
<dbReference type="AlphaFoldDB" id="A0AAD6WKN5"/>